<name>A0A388L7A4_CHABU</name>
<dbReference type="EMBL" id="BFEA01000286">
    <property type="protein sequence ID" value="GBG78083.1"/>
    <property type="molecule type" value="Genomic_DNA"/>
</dbReference>
<evidence type="ECO:0000313" key="3">
    <source>
        <dbReference type="Proteomes" id="UP000265515"/>
    </source>
</evidence>
<dbReference type="AlphaFoldDB" id="A0A388L7A4"/>
<feature type="region of interest" description="Disordered" evidence="1">
    <location>
        <begin position="69"/>
        <end position="168"/>
    </location>
</feature>
<feature type="region of interest" description="Disordered" evidence="1">
    <location>
        <begin position="1"/>
        <end position="57"/>
    </location>
</feature>
<feature type="compositionally biased region" description="Basic and acidic residues" evidence="1">
    <location>
        <begin position="220"/>
        <end position="240"/>
    </location>
</feature>
<feature type="compositionally biased region" description="Polar residues" evidence="1">
    <location>
        <begin position="409"/>
        <end position="420"/>
    </location>
</feature>
<dbReference type="Gramene" id="GBG78083">
    <property type="protein sequence ID" value="GBG78083"/>
    <property type="gene ID" value="CBR_g26021"/>
</dbReference>
<feature type="compositionally biased region" description="Basic and acidic residues" evidence="1">
    <location>
        <begin position="46"/>
        <end position="57"/>
    </location>
</feature>
<evidence type="ECO:0000256" key="1">
    <source>
        <dbReference type="SAM" id="MobiDB-lite"/>
    </source>
</evidence>
<protein>
    <submittedName>
        <fullName evidence="2">Uncharacterized protein</fullName>
    </submittedName>
</protein>
<feature type="compositionally biased region" description="Basic and acidic residues" evidence="1">
    <location>
        <begin position="69"/>
        <end position="108"/>
    </location>
</feature>
<feature type="region of interest" description="Disordered" evidence="1">
    <location>
        <begin position="220"/>
        <end position="253"/>
    </location>
</feature>
<dbReference type="Proteomes" id="UP000265515">
    <property type="component" value="Unassembled WGS sequence"/>
</dbReference>
<keyword evidence="3" id="KW-1185">Reference proteome</keyword>
<feature type="compositionally biased region" description="Polar residues" evidence="1">
    <location>
        <begin position="132"/>
        <end position="142"/>
    </location>
</feature>
<feature type="compositionally biased region" description="Basic and acidic residues" evidence="1">
    <location>
        <begin position="143"/>
        <end position="168"/>
    </location>
</feature>
<comment type="caution">
    <text evidence="2">The sequence shown here is derived from an EMBL/GenBank/DDBJ whole genome shotgun (WGS) entry which is preliminary data.</text>
</comment>
<gene>
    <name evidence="2" type="ORF">CBR_g26021</name>
</gene>
<evidence type="ECO:0000313" key="2">
    <source>
        <dbReference type="EMBL" id="GBG78083.1"/>
    </source>
</evidence>
<accession>A0A388L7A4</accession>
<organism evidence="2 3">
    <name type="scientific">Chara braunii</name>
    <name type="common">Braun's stonewort</name>
    <dbReference type="NCBI Taxonomy" id="69332"/>
    <lineage>
        <taxon>Eukaryota</taxon>
        <taxon>Viridiplantae</taxon>
        <taxon>Streptophyta</taxon>
        <taxon>Charophyceae</taxon>
        <taxon>Charales</taxon>
        <taxon>Characeae</taxon>
        <taxon>Chara</taxon>
    </lineage>
</organism>
<reference evidence="2 3" key="1">
    <citation type="journal article" date="2018" name="Cell">
        <title>The Chara Genome: Secondary Complexity and Implications for Plant Terrestrialization.</title>
        <authorList>
            <person name="Nishiyama T."/>
            <person name="Sakayama H."/>
            <person name="Vries J.D."/>
            <person name="Buschmann H."/>
            <person name="Saint-Marcoux D."/>
            <person name="Ullrich K.K."/>
            <person name="Haas F.B."/>
            <person name="Vanderstraeten L."/>
            <person name="Becker D."/>
            <person name="Lang D."/>
            <person name="Vosolsobe S."/>
            <person name="Rombauts S."/>
            <person name="Wilhelmsson P.K.I."/>
            <person name="Janitza P."/>
            <person name="Kern R."/>
            <person name="Heyl A."/>
            <person name="Rumpler F."/>
            <person name="Villalobos L.I.A.C."/>
            <person name="Clay J.M."/>
            <person name="Skokan R."/>
            <person name="Toyoda A."/>
            <person name="Suzuki Y."/>
            <person name="Kagoshima H."/>
            <person name="Schijlen E."/>
            <person name="Tajeshwar N."/>
            <person name="Catarino B."/>
            <person name="Hetherington A.J."/>
            <person name="Saltykova A."/>
            <person name="Bonnot C."/>
            <person name="Breuninger H."/>
            <person name="Symeonidi A."/>
            <person name="Radhakrishnan G.V."/>
            <person name="Van Nieuwerburgh F."/>
            <person name="Deforce D."/>
            <person name="Chang C."/>
            <person name="Karol K.G."/>
            <person name="Hedrich R."/>
            <person name="Ulvskov P."/>
            <person name="Glockner G."/>
            <person name="Delwiche C.F."/>
            <person name="Petrasek J."/>
            <person name="Van de Peer Y."/>
            <person name="Friml J."/>
            <person name="Beilby M."/>
            <person name="Dolan L."/>
            <person name="Kohara Y."/>
            <person name="Sugano S."/>
            <person name="Fujiyama A."/>
            <person name="Delaux P.-M."/>
            <person name="Quint M."/>
            <person name="TheiBen G."/>
            <person name="Hagemann M."/>
            <person name="Harholt J."/>
            <person name="Dunand C."/>
            <person name="Zachgo S."/>
            <person name="Langdale J."/>
            <person name="Maumus F."/>
            <person name="Straeten D.V.D."/>
            <person name="Gould S.B."/>
            <person name="Rensing S.A."/>
        </authorList>
    </citation>
    <scope>NUCLEOTIDE SEQUENCE [LARGE SCALE GENOMIC DNA]</scope>
    <source>
        <strain evidence="2 3">S276</strain>
    </source>
</reference>
<proteinExistence type="predicted"/>
<sequence>METDDDDGEEDNDGKEEEEDSIGGEIAEDDGEDEEEEEEEEEDDGEIARRAREQEKFEKVWDWYAEEMACKEKERKEKEQKQREKEERKRSQEAEEERTKAKKERQEFEASLGKMVKDNMKEVCEHVLGKKSATSQEASMSTDIRRKEQEARWQREDAAAREQLQRQKDEDIECLKKEKEDLVKIATGKASKELDSLRSDDQALAYDVLRLKEEMKELKCGSKRGAEAVTEKAPPEEPAKGKTKTTMDGQTPNSWAKLAEAYRRVYDEKDMADREVSARKERINRIKLVSPSSSRRKTFRRKSLKERSGGDQVKVTFIRKVEEDRDMFYKRVLMDISKLRKAQMEMLCKDEEIEYVGIKKIAGDVADIYTARAFERPTKRKLLQTEREEEQEVDNQNAQEDTSADVAETSANGFAGSESS</sequence>
<feature type="compositionally biased region" description="Acidic residues" evidence="1">
    <location>
        <begin position="1"/>
        <end position="45"/>
    </location>
</feature>
<feature type="compositionally biased region" description="Basic and acidic residues" evidence="1">
    <location>
        <begin position="115"/>
        <end position="128"/>
    </location>
</feature>
<feature type="region of interest" description="Disordered" evidence="1">
    <location>
        <begin position="384"/>
        <end position="420"/>
    </location>
</feature>
<feature type="compositionally biased region" description="Polar residues" evidence="1">
    <location>
        <begin position="244"/>
        <end position="253"/>
    </location>
</feature>